<dbReference type="InterPro" id="IPR014833">
    <property type="entry name" value="TnsA_N"/>
</dbReference>
<dbReference type="Proteomes" id="UP000030512">
    <property type="component" value="Chromosome"/>
</dbReference>
<reference evidence="2 3" key="1">
    <citation type="journal article" date="2015" name="Environ. Microbiol.">
        <title>Methane oxidation coupled to nitrate reduction under hypoxia by the Gammaproteobacterium Methylomonas denitrificans, sp. nov. type strain FJG1.</title>
        <authorList>
            <person name="Kits K.D."/>
            <person name="Klotz M.G."/>
            <person name="Stein L.Y."/>
        </authorList>
    </citation>
    <scope>NUCLEOTIDE SEQUENCE [LARGE SCALE GENOMIC DNA]</scope>
    <source>
        <strain evidence="2 3">FJG1</strain>
    </source>
</reference>
<dbReference type="OrthoDB" id="881413at2"/>
<dbReference type="GO" id="GO:0003676">
    <property type="term" value="F:nucleic acid binding"/>
    <property type="evidence" value="ECO:0007669"/>
    <property type="project" value="InterPro"/>
</dbReference>
<dbReference type="AlphaFoldDB" id="A0A126T4B0"/>
<dbReference type="RefSeq" id="WP_052142470.1">
    <property type="nucleotide sequence ID" value="NZ_CP014476.1"/>
</dbReference>
<organism evidence="2 3">
    <name type="scientific">Methylomonas denitrificans</name>
    <dbReference type="NCBI Taxonomy" id="1538553"/>
    <lineage>
        <taxon>Bacteria</taxon>
        <taxon>Pseudomonadati</taxon>
        <taxon>Pseudomonadota</taxon>
        <taxon>Gammaproteobacteria</taxon>
        <taxon>Methylococcales</taxon>
        <taxon>Methylococcaceae</taxon>
        <taxon>Methylomonas</taxon>
    </lineage>
</organism>
<dbReference type="Pfam" id="PF08722">
    <property type="entry name" value="Tn7_TnsA-like_N"/>
    <property type="match status" value="1"/>
</dbReference>
<sequence>MSIDNHDRRKSAGQRADLCLNITPQPKAELARQPVTRSRGLVRGQHPSTKMNCMIAWESQLEQKACYHFEFSPVVKAFREQPQTLYLSASKGMFRYTPDFELTLHNGEICYVEVKPLSKLFSPKVLERLQAANQFLAEKGYSFIVLTDEELNFPTRIRNFSILRPYLRFDIPPYISDQAKTWAAGTNDPTIGALCRFVGMQSTAFALLAQLHIGFDFDQPLENTTQIFTSVIGDHHETCFFTYRTGPDFKQCAVPTDPHA</sequence>
<proteinExistence type="predicted"/>
<accession>A0A126T4B0</accession>
<dbReference type="InterPro" id="IPR011856">
    <property type="entry name" value="tRNA_endonuc-like_dom_sf"/>
</dbReference>
<keyword evidence="3" id="KW-1185">Reference proteome</keyword>
<evidence type="ECO:0000313" key="2">
    <source>
        <dbReference type="EMBL" id="AMK76908.1"/>
    </source>
</evidence>
<evidence type="ECO:0000259" key="1">
    <source>
        <dbReference type="Pfam" id="PF08722"/>
    </source>
</evidence>
<dbReference type="KEGG" id="mdn:JT25_010485"/>
<dbReference type="Gene3D" id="3.40.1350.10">
    <property type="match status" value="1"/>
</dbReference>
<dbReference type="EMBL" id="CP014476">
    <property type="protein sequence ID" value="AMK76908.1"/>
    <property type="molecule type" value="Genomic_DNA"/>
</dbReference>
<protein>
    <recommendedName>
        <fullName evidence="1">TnsA endonuclease N-terminal domain-containing protein</fullName>
    </recommendedName>
</protein>
<evidence type="ECO:0000313" key="3">
    <source>
        <dbReference type="Proteomes" id="UP000030512"/>
    </source>
</evidence>
<feature type="domain" description="TnsA endonuclease N-terminal" evidence="1">
    <location>
        <begin position="73"/>
        <end position="148"/>
    </location>
</feature>
<dbReference type="STRING" id="1538553.JT25_010485"/>
<name>A0A126T4B0_9GAMM</name>
<gene>
    <name evidence="2" type="ORF">JT25_010485</name>
</gene>